<keyword evidence="5" id="KW-1185">Reference proteome</keyword>
<dbReference type="InterPro" id="IPR055259">
    <property type="entry name" value="YkvP/CgeB_Glyco_trans-like"/>
</dbReference>
<accession>A0ABU0WJ36</accession>
<dbReference type="SUPFAM" id="SSF53756">
    <property type="entry name" value="UDP-Glycosyltransferase/glycogen phosphorylase"/>
    <property type="match status" value="1"/>
</dbReference>
<keyword evidence="2 4" id="KW-0808">Transferase</keyword>
<evidence type="ECO:0000256" key="2">
    <source>
        <dbReference type="ARBA" id="ARBA00022679"/>
    </source>
</evidence>
<dbReference type="EMBL" id="JAUJFI010000078">
    <property type="protein sequence ID" value="MDQ2104232.1"/>
    <property type="molecule type" value="Genomic_DNA"/>
</dbReference>
<sequence length="808" mass="88661">MTSEAFLDPDWLARIDAADVIFVAQDGFKLAPARVRAYSFAKLVNQRGMRAEVLSFFDHLGAAEQGLLAAGLPDEEKLRLNLTAFEVLSRNPQALLYVQKAGYHAIACLMAAACNGNKIVLDYDDYDLGSRPYRRIEPWLPSLRPEEFLARFAARAQACVASSRRILDLLAPFNPNTHLVHTVADRDVFNSDRRGEPRRRFGDCVNILWCGDVWGDIPMRDIVFGVDAFALVPSRIRRKARFHIIGFGRAWEELKRRLRQRYPEMDNLVFHEHIPPGEFGAVLNEMDIGVLPYADNAFNASKSPTKMFEYMLAKVAVCATPVGEAVHCLEDGTSILLGEGLEDFSARLAMLIGDDGKRQAVADAAYERALADYTLDAVGDRLVAIIRRAMVPEASSDPAGVPLETFMRQALGRRLAMPSREVTLARGDLQAVAAASDLAAVDPRRWSAPLLALLDWPGAAQSEGVPKETLVRLKEAALRDRNACRLRPLLRIAAMERPDGPPCFGKLAASEDWEDPAWFAWAQRFKTNCGTFHVSAADNISDFEALRDDDLLNHVYSYFKRSRGTWERVHLLYGLDRLGLLDGKARMLVVSPAIDGFYLALTEWVSRVDVLDIGDGTAARAKRAAAGDVDTWLLKPRLFHRDRIVIHHGLPSPHSEAAHSKAAHSKAAGERPWDALLLLQDTIFDPAAGSLLAWADERLADGGVLAVMGRLRLNGGTDVAGLGPELAGDGLAALFARHTGFELLGDFDASLSDATLDRLVRTGSPGAENPHLVALTGDTLHASAVWFCRKTGPTAPGGWTHLAAALRA</sequence>
<dbReference type="RefSeq" id="WP_306707834.1">
    <property type="nucleotide sequence ID" value="NZ_JAUJFI010000078.1"/>
</dbReference>
<evidence type="ECO:0000259" key="3">
    <source>
        <dbReference type="Pfam" id="PF13524"/>
    </source>
</evidence>
<dbReference type="PANTHER" id="PTHR12526:SF510">
    <property type="entry name" value="D-INOSITOL 3-PHOSPHATE GLYCOSYLTRANSFERASE"/>
    <property type="match status" value="1"/>
</dbReference>
<comment type="caution">
    <text evidence="4">The sequence shown here is derived from an EMBL/GenBank/DDBJ whole genome shotgun (WGS) entry which is preliminary data.</text>
</comment>
<reference evidence="4 5" key="1">
    <citation type="submission" date="2023-06" db="EMBL/GenBank/DDBJ databases">
        <title>Azospirillum isscasensis sp.nov, a bacterium isolated from rhizosphere soil of rice.</title>
        <authorList>
            <person name="Wang H."/>
        </authorList>
    </citation>
    <scope>NUCLEOTIDE SEQUENCE [LARGE SCALE GENOMIC DNA]</scope>
    <source>
        <strain evidence="4 5">C340-1</strain>
    </source>
</reference>
<keyword evidence="1 4" id="KW-0328">Glycosyltransferase</keyword>
<protein>
    <submittedName>
        <fullName evidence="4">Glycosyltransferase</fullName>
        <ecNumber evidence="4">2.4.-.-</ecNumber>
    </submittedName>
</protein>
<dbReference type="EC" id="2.4.-.-" evidence="4"/>
<organism evidence="4 5">
    <name type="scientific">Azospirillum isscasi</name>
    <dbReference type="NCBI Taxonomy" id="3053926"/>
    <lineage>
        <taxon>Bacteria</taxon>
        <taxon>Pseudomonadati</taxon>
        <taxon>Pseudomonadota</taxon>
        <taxon>Alphaproteobacteria</taxon>
        <taxon>Rhodospirillales</taxon>
        <taxon>Azospirillaceae</taxon>
        <taxon>Azospirillum</taxon>
    </lineage>
</organism>
<dbReference type="GO" id="GO:0016757">
    <property type="term" value="F:glycosyltransferase activity"/>
    <property type="evidence" value="ECO:0007669"/>
    <property type="project" value="UniProtKB-KW"/>
</dbReference>
<evidence type="ECO:0000313" key="5">
    <source>
        <dbReference type="Proteomes" id="UP001227317"/>
    </source>
</evidence>
<dbReference type="Pfam" id="PF13524">
    <property type="entry name" value="Glyco_trans_1_2"/>
    <property type="match status" value="1"/>
</dbReference>
<evidence type="ECO:0000313" key="4">
    <source>
        <dbReference type="EMBL" id="MDQ2104232.1"/>
    </source>
</evidence>
<name>A0ABU0WJ36_9PROT</name>
<gene>
    <name evidence="4" type="ORF">QSG27_16135</name>
</gene>
<dbReference type="PANTHER" id="PTHR12526">
    <property type="entry name" value="GLYCOSYLTRANSFERASE"/>
    <property type="match status" value="1"/>
</dbReference>
<dbReference type="Proteomes" id="UP001227317">
    <property type="component" value="Unassembled WGS sequence"/>
</dbReference>
<proteinExistence type="predicted"/>
<evidence type="ECO:0000256" key="1">
    <source>
        <dbReference type="ARBA" id="ARBA00022676"/>
    </source>
</evidence>
<feature type="domain" description="Spore protein YkvP/CgeB glycosyl transferase-like" evidence="3">
    <location>
        <begin position="237"/>
        <end position="382"/>
    </location>
</feature>
<dbReference type="Gene3D" id="3.40.50.2000">
    <property type="entry name" value="Glycogen Phosphorylase B"/>
    <property type="match status" value="2"/>
</dbReference>